<dbReference type="PANTHER" id="PTHR44196">
    <property type="entry name" value="DEHYDROGENASE/REDUCTASE SDR FAMILY MEMBER 7B"/>
    <property type="match status" value="1"/>
</dbReference>
<dbReference type="PANTHER" id="PTHR44196:SF1">
    <property type="entry name" value="DEHYDROGENASE_REDUCTASE SDR FAMILY MEMBER 7B"/>
    <property type="match status" value="1"/>
</dbReference>
<dbReference type="InterPro" id="IPR002347">
    <property type="entry name" value="SDR_fam"/>
</dbReference>
<evidence type="ECO:0000256" key="1">
    <source>
        <dbReference type="ARBA" id="ARBA00006484"/>
    </source>
</evidence>
<dbReference type="PROSITE" id="PS00061">
    <property type="entry name" value="ADH_SHORT"/>
    <property type="match status" value="1"/>
</dbReference>
<dbReference type="EMBL" id="HQ540429">
    <property type="protein sequence ID" value="AEG42070.1"/>
    <property type="molecule type" value="Genomic_DNA"/>
</dbReference>
<organism evidence="5">
    <name type="scientific">Mayetiola destructor</name>
    <name type="common">Hessian fly</name>
    <dbReference type="NCBI Taxonomy" id="39758"/>
    <lineage>
        <taxon>Eukaryota</taxon>
        <taxon>Metazoa</taxon>
        <taxon>Ecdysozoa</taxon>
        <taxon>Arthropoda</taxon>
        <taxon>Hexapoda</taxon>
        <taxon>Insecta</taxon>
        <taxon>Pterygota</taxon>
        <taxon>Neoptera</taxon>
        <taxon>Endopterygota</taxon>
        <taxon>Diptera</taxon>
        <taxon>Nematocera</taxon>
        <taxon>Sciaroidea</taxon>
        <taxon>Cecidomyiidae</taxon>
        <taxon>Mayetiola</taxon>
    </lineage>
</organism>
<dbReference type="PRINTS" id="PR00081">
    <property type="entry name" value="GDHRDH"/>
</dbReference>
<dbReference type="GO" id="GO:0016020">
    <property type="term" value="C:membrane"/>
    <property type="evidence" value="ECO:0007669"/>
    <property type="project" value="TreeGrafter"/>
</dbReference>
<dbReference type="GO" id="GO:0016491">
    <property type="term" value="F:oxidoreductase activity"/>
    <property type="evidence" value="ECO:0007669"/>
    <property type="project" value="UniProtKB-KW"/>
</dbReference>
<dbReference type="PRINTS" id="PR00080">
    <property type="entry name" value="SDRFAMILY"/>
</dbReference>
<dbReference type="Pfam" id="PF00106">
    <property type="entry name" value="adh_short"/>
    <property type="match status" value="1"/>
</dbReference>
<name>F6KPQ5_MAYDE</name>
<reference evidence="5" key="1">
    <citation type="journal article" date="2014" name="PLoS ONE">
        <title>Avirulence Effector Discovery in a Plant Galling and Plant Parasitic Arthropod, the Hessian Fly (Mayetiola destructor).</title>
        <authorList>
            <person name="Aggarwal R."/>
            <person name="Subramanyam S."/>
            <person name="Zhao C."/>
            <person name="Chen M.S."/>
            <person name="Harris M.O."/>
            <person name="Stuart J.J."/>
        </authorList>
    </citation>
    <scope>NUCLEOTIDE SEQUENCE</scope>
</reference>
<evidence type="ECO:0000313" key="5">
    <source>
        <dbReference type="EMBL" id="AEG42070.1"/>
    </source>
</evidence>
<evidence type="ECO:0000256" key="2">
    <source>
        <dbReference type="ARBA" id="ARBA00023002"/>
    </source>
</evidence>
<comment type="function">
    <text evidence="3">Putative oxidoreductase.</text>
</comment>
<keyword evidence="2" id="KW-0560">Oxidoreductase</keyword>
<dbReference type="InterPro" id="IPR020904">
    <property type="entry name" value="Sc_DH/Rdtase_CS"/>
</dbReference>
<evidence type="ECO:0000256" key="3">
    <source>
        <dbReference type="ARBA" id="ARBA00037096"/>
    </source>
</evidence>
<dbReference type="SUPFAM" id="SSF51735">
    <property type="entry name" value="NAD(P)-binding Rossmann-fold domains"/>
    <property type="match status" value="1"/>
</dbReference>
<comment type="similarity">
    <text evidence="1 4">Belongs to the short-chain dehydrogenases/reductases (SDR) family.</text>
</comment>
<proteinExistence type="inferred from homology"/>
<dbReference type="InterPro" id="IPR036291">
    <property type="entry name" value="NAD(P)-bd_dom_sf"/>
</dbReference>
<dbReference type="AlphaFoldDB" id="F6KPQ5"/>
<accession>F6KPQ5</accession>
<sequence length="249" mass="27308">MNDERYAYLLTATATSAGAADNDKLTNHLVTHPPVIMQLDVSDLNSLPEKVTQIEKIFGHIDVLVNNAGISVRSNAVAMAVDLDVQVMLVNYFGTIAMTKAVLQNMIKRREGRIVCVSSVQGKFSLPHRSAYAASKHALQAFCDSLRAEMAEHNISVLCVSPGYINTALSLNALTATGRPYGMTDSTTASGSSPEHIADDIRKAILSDEKDVILAPFLPIAVQWLRLLCPSLYFWIMEKRARRMTESNN</sequence>
<dbReference type="Gene3D" id="3.40.50.720">
    <property type="entry name" value="NAD(P)-binding Rossmann-like Domain"/>
    <property type="match status" value="1"/>
</dbReference>
<evidence type="ECO:0000256" key="4">
    <source>
        <dbReference type="RuleBase" id="RU000363"/>
    </source>
</evidence>
<protein>
    <submittedName>
        <fullName evidence="5">Putative short-chain dehydrogenase</fullName>
    </submittedName>
</protein>